<dbReference type="Pfam" id="PF13359">
    <property type="entry name" value="DDE_Tnp_4"/>
    <property type="match status" value="1"/>
</dbReference>
<evidence type="ECO:0000256" key="10">
    <source>
        <dbReference type="ARBA" id="ARBA00023242"/>
    </source>
</evidence>
<keyword evidence="7" id="KW-0540">Nuclease</keyword>
<sequence>MVGDVHGLSPRATSNCIHAVANAICDNMGHFIHWPNEQELSASKIEFYQHEGWPSIVGLIDGTHIPIHTPFLPANEAAYVNRKGFHSINVQIVCDRKLKIFDLDARYPGSCHDAYILRSSQGDSGYPLKPWLLTPFIHPENKAQERFNRRHRQIRSAVERCNGVLKTRWRCLMKPMMYQPPRSPRIIAACGALHNFALDHGEGPPHDIEGFVDDNIMVNANFIVDEGNGGRDNEGIRALHNIVQRLFMRQ</sequence>
<comment type="caution">
    <text evidence="14">The sequence shown here is derived from an EMBL/GenBank/DDBJ whole genome shotgun (WGS) entry which is preliminary data.</text>
</comment>
<accession>A0A9Q1CBK7</accession>
<evidence type="ECO:0000259" key="13">
    <source>
        <dbReference type="Pfam" id="PF13359"/>
    </source>
</evidence>
<protein>
    <recommendedName>
        <fullName evidence="5">Putative nuclease HARBI1</fullName>
    </recommendedName>
    <alternativeName>
        <fullName evidence="11">Harbinger transposase-derived nuclease</fullName>
    </alternativeName>
</protein>
<evidence type="ECO:0000256" key="4">
    <source>
        <dbReference type="ARBA" id="ARBA00006958"/>
    </source>
</evidence>
<evidence type="ECO:0000313" key="15">
    <source>
        <dbReference type="Proteomes" id="UP001152320"/>
    </source>
</evidence>
<dbReference type="EMBL" id="JAIZAY010000004">
    <property type="protein sequence ID" value="KAJ8042678.1"/>
    <property type="molecule type" value="Genomic_DNA"/>
</dbReference>
<dbReference type="PANTHER" id="PTHR22930:SF85">
    <property type="entry name" value="GH03217P-RELATED"/>
    <property type="match status" value="1"/>
</dbReference>
<keyword evidence="6" id="KW-0963">Cytoplasm</keyword>
<dbReference type="InterPro" id="IPR026103">
    <property type="entry name" value="HARBI1_animal"/>
</dbReference>
<comment type="subcellular location">
    <subcellularLocation>
        <location evidence="3">Cytoplasm</location>
    </subcellularLocation>
    <subcellularLocation>
        <location evidence="2">Nucleus</location>
    </subcellularLocation>
</comment>
<dbReference type="GO" id="GO:0016787">
    <property type="term" value="F:hydrolase activity"/>
    <property type="evidence" value="ECO:0007669"/>
    <property type="project" value="UniProtKB-KW"/>
</dbReference>
<evidence type="ECO:0000256" key="8">
    <source>
        <dbReference type="ARBA" id="ARBA00022723"/>
    </source>
</evidence>
<keyword evidence="9" id="KW-0378">Hydrolase</keyword>
<evidence type="ECO:0000256" key="1">
    <source>
        <dbReference type="ARBA" id="ARBA00001968"/>
    </source>
</evidence>
<dbReference type="InterPro" id="IPR045249">
    <property type="entry name" value="HARBI1-like"/>
</dbReference>
<dbReference type="InterPro" id="IPR027806">
    <property type="entry name" value="HARBI1_dom"/>
</dbReference>
<keyword evidence="10" id="KW-0539">Nucleus</keyword>
<dbReference type="GO" id="GO:0005737">
    <property type="term" value="C:cytoplasm"/>
    <property type="evidence" value="ECO:0007669"/>
    <property type="project" value="UniProtKB-SubCell"/>
</dbReference>
<evidence type="ECO:0000256" key="5">
    <source>
        <dbReference type="ARBA" id="ARBA00015519"/>
    </source>
</evidence>
<evidence type="ECO:0000313" key="14">
    <source>
        <dbReference type="EMBL" id="KAJ8042678.1"/>
    </source>
</evidence>
<proteinExistence type="inferred from homology"/>
<dbReference type="GO" id="GO:0005634">
    <property type="term" value="C:nucleus"/>
    <property type="evidence" value="ECO:0007669"/>
    <property type="project" value="UniProtKB-SubCell"/>
</dbReference>
<evidence type="ECO:0000256" key="6">
    <source>
        <dbReference type="ARBA" id="ARBA00022490"/>
    </source>
</evidence>
<dbReference type="Proteomes" id="UP001152320">
    <property type="component" value="Chromosome 4"/>
</dbReference>
<dbReference type="PANTHER" id="PTHR22930">
    <property type="match status" value="1"/>
</dbReference>
<evidence type="ECO:0000256" key="9">
    <source>
        <dbReference type="ARBA" id="ARBA00022801"/>
    </source>
</evidence>
<dbReference type="PRINTS" id="PR02086">
    <property type="entry name" value="PUTNUCHARBI1"/>
</dbReference>
<dbReference type="OrthoDB" id="8193938at2759"/>
<evidence type="ECO:0000256" key="2">
    <source>
        <dbReference type="ARBA" id="ARBA00004123"/>
    </source>
</evidence>
<feature type="domain" description="DDE Tnp4" evidence="13">
    <location>
        <begin position="60"/>
        <end position="195"/>
    </location>
</feature>
<dbReference type="AlphaFoldDB" id="A0A9Q1CBK7"/>
<name>A0A9Q1CBK7_HOLLE</name>
<evidence type="ECO:0000256" key="3">
    <source>
        <dbReference type="ARBA" id="ARBA00004496"/>
    </source>
</evidence>
<comment type="function">
    <text evidence="12">Transposase-derived protein that may have nuclease activity. Does not have transposase activity.</text>
</comment>
<comment type="cofactor">
    <cofactor evidence="1">
        <name>a divalent metal cation</name>
        <dbReference type="ChEBI" id="CHEBI:60240"/>
    </cofactor>
</comment>
<evidence type="ECO:0000256" key="12">
    <source>
        <dbReference type="ARBA" id="ARBA00045850"/>
    </source>
</evidence>
<organism evidence="14 15">
    <name type="scientific">Holothuria leucospilota</name>
    <name type="common">Black long sea cucumber</name>
    <name type="synonym">Mertensiothuria leucospilota</name>
    <dbReference type="NCBI Taxonomy" id="206669"/>
    <lineage>
        <taxon>Eukaryota</taxon>
        <taxon>Metazoa</taxon>
        <taxon>Echinodermata</taxon>
        <taxon>Eleutherozoa</taxon>
        <taxon>Echinozoa</taxon>
        <taxon>Holothuroidea</taxon>
        <taxon>Aspidochirotacea</taxon>
        <taxon>Aspidochirotida</taxon>
        <taxon>Holothuriidae</taxon>
        <taxon>Holothuria</taxon>
    </lineage>
</organism>
<gene>
    <name evidence="14" type="ORF">HOLleu_09499</name>
</gene>
<comment type="similarity">
    <text evidence="4">Belongs to the HARBI1 family.</text>
</comment>
<keyword evidence="8" id="KW-0479">Metal-binding</keyword>
<keyword evidence="15" id="KW-1185">Reference proteome</keyword>
<evidence type="ECO:0000256" key="11">
    <source>
        <dbReference type="ARBA" id="ARBA00030126"/>
    </source>
</evidence>
<dbReference type="GO" id="GO:0004518">
    <property type="term" value="F:nuclease activity"/>
    <property type="evidence" value="ECO:0007669"/>
    <property type="project" value="UniProtKB-KW"/>
</dbReference>
<reference evidence="14" key="1">
    <citation type="submission" date="2021-10" db="EMBL/GenBank/DDBJ databases">
        <title>Tropical sea cucumber genome reveals ecological adaptation and Cuvierian tubules defense mechanism.</title>
        <authorList>
            <person name="Chen T."/>
        </authorList>
    </citation>
    <scope>NUCLEOTIDE SEQUENCE</scope>
    <source>
        <strain evidence="14">Nanhai2018</strain>
        <tissue evidence="14">Muscle</tissue>
    </source>
</reference>
<dbReference type="GO" id="GO:0046872">
    <property type="term" value="F:metal ion binding"/>
    <property type="evidence" value="ECO:0007669"/>
    <property type="project" value="UniProtKB-KW"/>
</dbReference>
<evidence type="ECO:0000256" key="7">
    <source>
        <dbReference type="ARBA" id="ARBA00022722"/>
    </source>
</evidence>